<keyword evidence="9" id="KW-0804">Transcription</keyword>
<dbReference type="PANTHER" id="PTHR46600:SF1">
    <property type="entry name" value="THAP DOMAIN-CONTAINING PROTEIN 1"/>
    <property type="match status" value="1"/>
</dbReference>
<dbReference type="EMBL" id="JARQWQ010000147">
    <property type="protein sequence ID" value="KAK2548425.1"/>
    <property type="molecule type" value="Genomic_DNA"/>
</dbReference>
<keyword evidence="4 12" id="KW-0863">Zinc-finger</keyword>
<evidence type="ECO:0000256" key="2">
    <source>
        <dbReference type="ARBA" id="ARBA00006177"/>
    </source>
</evidence>
<name>A0AAD9PTM1_ACRCE</name>
<dbReference type="AlphaFoldDB" id="A0AAD9PTM1"/>
<evidence type="ECO:0000256" key="7">
    <source>
        <dbReference type="ARBA" id="ARBA00023054"/>
    </source>
</evidence>
<comment type="subcellular location">
    <subcellularLocation>
        <location evidence="1">Nucleus</location>
        <location evidence="1">Nucleoplasm</location>
    </subcellularLocation>
</comment>
<evidence type="ECO:0000256" key="13">
    <source>
        <dbReference type="SAM" id="MobiDB-lite"/>
    </source>
</evidence>
<dbReference type="GO" id="GO:0043565">
    <property type="term" value="F:sequence-specific DNA binding"/>
    <property type="evidence" value="ECO:0007669"/>
    <property type="project" value="InterPro"/>
</dbReference>
<dbReference type="InterPro" id="IPR026516">
    <property type="entry name" value="THAP1/10"/>
</dbReference>
<evidence type="ECO:0000256" key="8">
    <source>
        <dbReference type="ARBA" id="ARBA00023125"/>
    </source>
</evidence>
<feature type="region of interest" description="Disordered" evidence="13">
    <location>
        <begin position="119"/>
        <end position="161"/>
    </location>
</feature>
<dbReference type="InterPro" id="IPR006612">
    <property type="entry name" value="THAP_Znf"/>
</dbReference>
<reference evidence="15" key="1">
    <citation type="journal article" date="2023" name="G3 (Bethesda)">
        <title>Whole genome assembly and annotation of the endangered Caribbean coral Acropora cervicornis.</title>
        <authorList>
            <person name="Selwyn J.D."/>
            <person name="Vollmer S.V."/>
        </authorList>
    </citation>
    <scope>NUCLEOTIDE SEQUENCE</scope>
    <source>
        <strain evidence="15">K2</strain>
    </source>
</reference>
<feature type="compositionally biased region" description="Basic and acidic residues" evidence="13">
    <location>
        <begin position="121"/>
        <end position="131"/>
    </location>
</feature>
<keyword evidence="6" id="KW-0805">Transcription regulation</keyword>
<keyword evidence="3" id="KW-0479">Metal-binding</keyword>
<evidence type="ECO:0000256" key="5">
    <source>
        <dbReference type="ARBA" id="ARBA00022833"/>
    </source>
</evidence>
<dbReference type="GO" id="GO:0008270">
    <property type="term" value="F:zinc ion binding"/>
    <property type="evidence" value="ECO:0007669"/>
    <property type="project" value="UniProtKB-KW"/>
</dbReference>
<keyword evidence="7" id="KW-0175">Coiled coil</keyword>
<sequence>MPHCVVVGCNNQAKKKDDPSVRFHCFPEKPELYRAWVNAVKRTTLPKDPRVCSKHFERSCFDESYLMELQLMRSSRRKKALKPDAIPTIFPHKPAKPGRLSSVKRAERRQRLETLITLTEDGPRPSRARIEEEGEATGNVDDNDSPGTFSKGAEAADEGDTLVLPHTIPERCEFSTQTEELKMVDASTQCEGLKTMDAQCQFPKDASEAALADHTYCISVPQTVLEEEEEEEIGSQYSQMDLLPGLGEDEVIVGDTLNEGEAMKEEQPMEVVMSQETTSSQSEFILSDGSYSQDEASSSQESSITTDNTAFKQRVFLVYEEKLKELLRFCPICGSLIISENTVETSNEGTQLSLTLIYVYVYV</sequence>
<keyword evidence="16" id="KW-1185">Reference proteome</keyword>
<evidence type="ECO:0000256" key="6">
    <source>
        <dbReference type="ARBA" id="ARBA00023015"/>
    </source>
</evidence>
<reference evidence="15" key="2">
    <citation type="journal article" date="2023" name="Science">
        <title>Genomic signatures of disease resistance in endangered staghorn corals.</title>
        <authorList>
            <person name="Vollmer S.V."/>
            <person name="Selwyn J.D."/>
            <person name="Despard B.A."/>
            <person name="Roesel C.L."/>
        </authorList>
    </citation>
    <scope>NUCLEOTIDE SEQUENCE</scope>
    <source>
        <strain evidence="15">K2</strain>
    </source>
</reference>
<dbReference type="Proteomes" id="UP001249851">
    <property type="component" value="Unassembled WGS sequence"/>
</dbReference>
<dbReference type="SUPFAM" id="SSF57716">
    <property type="entry name" value="Glucocorticoid receptor-like (DNA-binding domain)"/>
    <property type="match status" value="1"/>
</dbReference>
<keyword evidence="10" id="KW-0539">Nucleus</keyword>
<organism evidence="15 16">
    <name type="scientific">Acropora cervicornis</name>
    <name type="common">Staghorn coral</name>
    <dbReference type="NCBI Taxonomy" id="6130"/>
    <lineage>
        <taxon>Eukaryota</taxon>
        <taxon>Metazoa</taxon>
        <taxon>Cnidaria</taxon>
        <taxon>Anthozoa</taxon>
        <taxon>Hexacorallia</taxon>
        <taxon>Scleractinia</taxon>
        <taxon>Astrocoeniina</taxon>
        <taxon>Acroporidae</taxon>
        <taxon>Acropora</taxon>
    </lineage>
</organism>
<evidence type="ECO:0000313" key="16">
    <source>
        <dbReference type="Proteomes" id="UP001249851"/>
    </source>
</evidence>
<keyword evidence="8 12" id="KW-0238">DNA-binding</keyword>
<dbReference type="PANTHER" id="PTHR46600">
    <property type="entry name" value="THAP DOMAIN-CONTAINING"/>
    <property type="match status" value="1"/>
</dbReference>
<dbReference type="Gene3D" id="6.20.210.20">
    <property type="entry name" value="THAP domain"/>
    <property type="match status" value="1"/>
</dbReference>
<comment type="caution">
    <text evidence="15">The sequence shown here is derived from an EMBL/GenBank/DDBJ whole genome shotgun (WGS) entry which is preliminary data.</text>
</comment>
<comment type="similarity">
    <text evidence="2">Belongs to the THAP1 family.</text>
</comment>
<dbReference type="GO" id="GO:0005654">
    <property type="term" value="C:nucleoplasm"/>
    <property type="evidence" value="ECO:0007669"/>
    <property type="project" value="UniProtKB-SubCell"/>
</dbReference>
<evidence type="ECO:0000256" key="10">
    <source>
        <dbReference type="ARBA" id="ARBA00023242"/>
    </source>
</evidence>
<dbReference type="SMART" id="SM00980">
    <property type="entry name" value="THAP"/>
    <property type="match status" value="1"/>
</dbReference>
<dbReference type="SMART" id="SM00692">
    <property type="entry name" value="DM3"/>
    <property type="match status" value="1"/>
</dbReference>
<keyword evidence="11" id="KW-0131">Cell cycle</keyword>
<feature type="domain" description="THAP-type" evidence="14">
    <location>
        <begin position="1"/>
        <end position="90"/>
    </location>
</feature>
<keyword evidence="5" id="KW-0862">Zinc</keyword>
<evidence type="ECO:0000256" key="12">
    <source>
        <dbReference type="PROSITE-ProRule" id="PRU00309"/>
    </source>
</evidence>
<evidence type="ECO:0000259" key="14">
    <source>
        <dbReference type="PROSITE" id="PS50950"/>
    </source>
</evidence>
<proteinExistence type="inferred from homology"/>
<dbReference type="Pfam" id="PF05485">
    <property type="entry name" value="THAP"/>
    <property type="match status" value="1"/>
</dbReference>
<evidence type="ECO:0000256" key="9">
    <source>
        <dbReference type="ARBA" id="ARBA00023163"/>
    </source>
</evidence>
<evidence type="ECO:0000256" key="1">
    <source>
        <dbReference type="ARBA" id="ARBA00004642"/>
    </source>
</evidence>
<gene>
    <name evidence="15" type="ORF">P5673_031401</name>
</gene>
<evidence type="ECO:0000256" key="11">
    <source>
        <dbReference type="ARBA" id="ARBA00023306"/>
    </source>
</evidence>
<evidence type="ECO:0000313" key="15">
    <source>
        <dbReference type="EMBL" id="KAK2548425.1"/>
    </source>
</evidence>
<evidence type="ECO:0000256" key="4">
    <source>
        <dbReference type="ARBA" id="ARBA00022771"/>
    </source>
</evidence>
<dbReference type="PROSITE" id="PS50950">
    <property type="entry name" value="ZF_THAP"/>
    <property type="match status" value="1"/>
</dbReference>
<protein>
    <recommendedName>
        <fullName evidence="14">THAP-type domain-containing protein</fullName>
    </recommendedName>
</protein>
<dbReference type="InterPro" id="IPR038441">
    <property type="entry name" value="THAP_Znf_sf"/>
</dbReference>
<evidence type="ECO:0000256" key="3">
    <source>
        <dbReference type="ARBA" id="ARBA00022723"/>
    </source>
</evidence>
<accession>A0AAD9PTM1</accession>